<dbReference type="SUPFAM" id="SSF51206">
    <property type="entry name" value="cAMP-binding domain-like"/>
    <property type="match status" value="1"/>
</dbReference>
<dbReference type="Proteomes" id="UP000009168">
    <property type="component" value="Unassembled WGS sequence"/>
</dbReference>
<keyword evidence="2" id="KW-0472">Membrane</keyword>
<dbReference type="GO" id="GO:0098855">
    <property type="term" value="C:HCN channel complex"/>
    <property type="evidence" value="ECO:0007669"/>
    <property type="project" value="TreeGrafter"/>
</dbReference>
<evidence type="ECO:0000256" key="1">
    <source>
        <dbReference type="SAM" id="MobiDB-lite"/>
    </source>
</evidence>
<evidence type="ECO:0000259" key="3">
    <source>
        <dbReference type="PROSITE" id="PS50042"/>
    </source>
</evidence>
<gene>
    <name evidence="4" type="ORF">TTHERM_00470560</name>
</gene>
<feature type="transmembrane region" description="Helical" evidence="2">
    <location>
        <begin position="358"/>
        <end position="378"/>
    </location>
</feature>
<dbReference type="Pfam" id="PF00027">
    <property type="entry name" value="cNMP_binding"/>
    <property type="match status" value="1"/>
</dbReference>
<dbReference type="CDD" id="cd00038">
    <property type="entry name" value="CAP_ED"/>
    <property type="match status" value="1"/>
</dbReference>
<dbReference type="InterPro" id="IPR014710">
    <property type="entry name" value="RmlC-like_jellyroll"/>
</dbReference>
<dbReference type="InterPro" id="IPR018490">
    <property type="entry name" value="cNMP-bd_dom_sf"/>
</dbReference>
<accession>I7LTI0</accession>
<dbReference type="SUPFAM" id="SSF81324">
    <property type="entry name" value="Voltage-gated potassium channels"/>
    <property type="match status" value="1"/>
</dbReference>
<dbReference type="KEGG" id="tet:TTHERM_00470560"/>
<keyword evidence="2" id="KW-0812">Transmembrane</keyword>
<organism evidence="4 5">
    <name type="scientific">Tetrahymena thermophila (strain SB210)</name>
    <dbReference type="NCBI Taxonomy" id="312017"/>
    <lineage>
        <taxon>Eukaryota</taxon>
        <taxon>Sar</taxon>
        <taxon>Alveolata</taxon>
        <taxon>Ciliophora</taxon>
        <taxon>Intramacronucleata</taxon>
        <taxon>Oligohymenophorea</taxon>
        <taxon>Hymenostomatida</taxon>
        <taxon>Tetrahymenina</taxon>
        <taxon>Tetrahymenidae</taxon>
        <taxon>Tetrahymena</taxon>
    </lineage>
</organism>
<feature type="compositionally biased region" description="Polar residues" evidence="1">
    <location>
        <begin position="718"/>
        <end position="731"/>
    </location>
</feature>
<dbReference type="InterPro" id="IPR051413">
    <property type="entry name" value="K/Na_HCN_channel"/>
</dbReference>
<dbReference type="RefSeq" id="XP_001032946.2">
    <property type="nucleotide sequence ID" value="XM_001032946.2"/>
</dbReference>
<proteinExistence type="predicted"/>
<dbReference type="PROSITE" id="PS50042">
    <property type="entry name" value="CNMP_BINDING_3"/>
    <property type="match status" value="1"/>
</dbReference>
<dbReference type="InParanoid" id="I7LTI0"/>
<dbReference type="PANTHER" id="PTHR45689">
    <property type="entry name" value="I[[H]] CHANNEL, ISOFORM E"/>
    <property type="match status" value="1"/>
</dbReference>
<dbReference type="SMART" id="SM00100">
    <property type="entry name" value="cNMP"/>
    <property type="match status" value="1"/>
</dbReference>
<dbReference type="GO" id="GO:0035725">
    <property type="term" value="P:sodium ion transmembrane transport"/>
    <property type="evidence" value="ECO:0007669"/>
    <property type="project" value="TreeGrafter"/>
</dbReference>
<sequence>MHNQQGQIFNYQSNEDWKELQKLNRRKEESFQSDLPDIFSTSQLKSPQYVDKMNYLQVKNIEICSPRIEFFNNKNLQEDSIAEKFNNKENLEELSATRNPDQSKNLLFLIPQRASQQNLSQLVSYKNNESATLALSKGQNNGLKNIQNIANNNINMIMNLKKKVSLFIQQYTLFGKSSLLDKNPIIRRMINDKSDGNLESSQTFMKKLFNFLYFFSATKENKYIENCILGITFYLWMVEIILKLNTATFYKTHLFNTRLQQEMEKNLMMIMDNFFYIQLINLIVNLFLIGHVIACIWYAISIIDQNYLNNEDSWVKSSISTNGVWWEYYLNAFYWSFTLMATGSNIASTILEMFFTSIAMIFIITIFGYMVSMIGIILEEMNKMNENKLRDINIINKYMKRKHITKDLKARVNLDLEYLYLRSMKQKSDDEYNVLSKISPDLQNEIKIEYTRNIISKIKCLMNNFSESTINQVCLELQEEFYSPNQILFNQEEIGDSSLIFLVSGQIELFQNIKFLKQNEDSNSSETMKQIDNKIEKQSKLIYSHKKGSVFGELNFFTGMGRTLTAKSKQFSTVLKLRRDSFLNIIKNNQQDFEKFCEIRDKILMYSDISPLEQNCQICLSPNHFESQCIQAHINKKNPFLFAKFNYSVTQDREYQFKRNRTQKVNVISALQKVQEKAEQIQQNYELSSFKNPEDNTEQPSLQDQDDDEDDEDEYTYDKSSPQNEEAQNSKLSNLINYEKDLEYSITQEQQITYPVSRFSLQNGFTIEDKTRKTSQSIYRNEIQPQSPKEARDSLLKNNLYDESLSINIQTQYNNLTNTPKAQSRGVTQYQSSAERTEFTAFMKEMNQQDSIREQDLIQKELLKKNRNQKVFQENMRRYSLKTDNTKKKSKYNNRRSTYLEIDLFKANDIHQKQLLHNHEITFYERQVTHSLWNLDGIKVYSNYFPSGNYVSAITKFNQLRKKCLKLRQLSLQDKQKSSGKKKTNQ</sequence>
<dbReference type="GO" id="GO:0005249">
    <property type="term" value="F:voltage-gated potassium channel activity"/>
    <property type="evidence" value="ECO:0007669"/>
    <property type="project" value="TreeGrafter"/>
</dbReference>
<feature type="transmembrane region" description="Helical" evidence="2">
    <location>
        <begin position="332"/>
        <end position="351"/>
    </location>
</feature>
<dbReference type="EMBL" id="GG662622">
    <property type="protein sequence ID" value="EAR85283.2"/>
    <property type="molecule type" value="Genomic_DNA"/>
</dbReference>
<dbReference type="GeneID" id="7844942"/>
<dbReference type="InterPro" id="IPR000595">
    <property type="entry name" value="cNMP-bd_dom"/>
</dbReference>
<keyword evidence="5" id="KW-1185">Reference proteome</keyword>
<dbReference type="OrthoDB" id="296750at2759"/>
<evidence type="ECO:0000313" key="4">
    <source>
        <dbReference type="EMBL" id="EAR85283.2"/>
    </source>
</evidence>
<dbReference type="Gene3D" id="1.10.287.630">
    <property type="entry name" value="Helix hairpin bin"/>
    <property type="match status" value="1"/>
</dbReference>
<feature type="compositionally biased region" description="Acidic residues" evidence="1">
    <location>
        <begin position="704"/>
        <end position="715"/>
    </location>
</feature>
<dbReference type="PANTHER" id="PTHR45689:SF5">
    <property type="entry name" value="I[[H]] CHANNEL, ISOFORM E"/>
    <property type="match status" value="1"/>
</dbReference>
<dbReference type="GO" id="GO:0003254">
    <property type="term" value="P:regulation of membrane depolarization"/>
    <property type="evidence" value="ECO:0007669"/>
    <property type="project" value="TreeGrafter"/>
</dbReference>
<keyword evidence="2" id="KW-1133">Transmembrane helix</keyword>
<reference evidence="5" key="1">
    <citation type="journal article" date="2006" name="PLoS Biol.">
        <title>Macronuclear genome sequence of the ciliate Tetrahymena thermophila, a model eukaryote.</title>
        <authorList>
            <person name="Eisen J.A."/>
            <person name="Coyne R.S."/>
            <person name="Wu M."/>
            <person name="Wu D."/>
            <person name="Thiagarajan M."/>
            <person name="Wortman J.R."/>
            <person name="Badger J.H."/>
            <person name="Ren Q."/>
            <person name="Amedeo P."/>
            <person name="Jones K.M."/>
            <person name="Tallon L.J."/>
            <person name="Delcher A.L."/>
            <person name="Salzberg S.L."/>
            <person name="Silva J.C."/>
            <person name="Haas B.J."/>
            <person name="Majoros W.H."/>
            <person name="Farzad M."/>
            <person name="Carlton J.M."/>
            <person name="Smith R.K. Jr."/>
            <person name="Garg J."/>
            <person name="Pearlman R.E."/>
            <person name="Karrer K.M."/>
            <person name="Sun L."/>
            <person name="Manning G."/>
            <person name="Elde N.C."/>
            <person name="Turkewitz A.P."/>
            <person name="Asai D.J."/>
            <person name="Wilkes D.E."/>
            <person name="Wang Y."/>
            <person name="Cai H."/>
            <person name="Collins K."/>
            <person name="Stewart B.A."/>
            <person name="Lee S.R."/>
            <person name="Wilamowska K."/>
            <person name="Weinberg Z."/>
            <person name="Ruzzo W.L."/>
            <person name="Wloga D."/>
            <person name="Gaertig J."/>
            <person name="Frankel J."/>
            <person name="Tsao C.-C."/>
            <person name="Gorovsky M.A."/>
            <person name="Keeling P.J."/>
            <person name="Waller R.F."/>
            <person name="Patron N.J."/>
            <person name="Cherry J.M."/>
            <person name="Stover N.A."/>
            <person name="Krieger C.J."/>
            <person name="del Toro C."/>
            <person name="Ryder H.F."/>
            <person name="Williamson S.C."/>
            <person name="Barbeau R.A."/>
            <person name="Hamilton E.P."/>
            <person name="Orias E."/>
        </authorList>
    </citation>
    <scope>NUCLEOTIDE SEQUENCE [LARGE SCALE GENOMIC DNA]</scope>
    <source>
        <strain evidence="5">SB210</strain>
    </source>
</reference>
<dbReference type="Gene3D" id="2.60.120.10">
    <property type="entry name" value="Jelly Rolls"/>
    <property type="match status" value="1"/>
</dbReference>
<dbReference type="AlphaFoldDB" id="I7LTI0"/>
<feature type="transmembrane region" description="Helical" evidence="2">
    <location>
        <begin position="274"/>
        <end position="300"/>
    </location>
</feature>
<dbReference type="Gene3D" id="1.10.287.70">
    <property type="match status" value="1"/>
</dbReference>
<evidence type="ECO:0000256" key="2">
    <source>
        <dbReference type="SAM" id="Phobius"/>
    </source>
</evidence>
<feature type="domain" description="Cyclic nucleotide-binding" evidence="3">
    <location>
        <begin position="461"/>
        <end position="586"/>
    </location>
</feature>
<evidence type="ECO:0000313" key="5">
    <source>
        <dbReference type="Proteomes" id="UP000009168"/>
    </source>
</evidence>
<dbReference type="eggNOG" id="KOG0500">
    <property type="taxonomic scope" value="Eukaryota"/>
</dbReference>
<feature type="region of interest" description="Disordered" evidence="1">
    <location>
        <begin position="687"/>
        <end position="731"/>
    </location>
</feature>
<protein>
    <submittedName>
        <fullName evidence="4">Cyclic nucleotide-binding domain protein</fullName>
    </submittedName>
</protein>
<name>I7LTI0_TETTS</name>